<feature type="signal peptide" evidence="3">
    <location>
        <begin position="1"/>
        <end position="24"/>
    </location>
</feature>
<keyword evidence="5" id="KW-1185">Reference proteome</keyword>
<organism evidence="4 5">
    <name type="scientific">Ancylostoma caninum</name>
    <name type="common">Dog hookworm</name>
    <dbReference type="NCBI Taxonomy" id="29170"/>
    <lineage>
        <taxon>Eukaryota</taxon>
        <taxon>Metazoa</taxon>
        <taxon>Ecdysozoa</taxon>
        <taxon>Nematoda</taxon>
        <taxon>Chromadorea</taxon>
        <taxon>Rhabditida</taxon>
        <taxon>Rhabditina</taxon>
        <taxon>Rhabditomorpha</taxon>
        <taxon>Strongyloidea</taxon>
        <taxon>Ancylostomatidae</taxon>
        <taxon>Ancylostomatinae</taxon>
        <taxon>Ancylostoma</taxon>
    </lineage>
</organism>
<accession>A0A368GEE2</accession>
<dbReference type="EMBL" id="JOJR01000213">
    <property type="protein sequence ID" value="RCN42018.1"/>
    <property type="molecule type" value="Genomic_DNA"/>
</dbReference>
<dbReference type="Proteomes" id="UP000252519">
    <property type="component" value="Unassembled WGS sequence"/>
</dbReference>
<feature type="region of interest" description="Disordered" evidence="1">
    <location>
        <begin position="30"/>
        <end position="55"/>
    </location>
</feature>
<feature type="transmembrane region" description="Helical" evidence="2">
    <location>
        <begin position="63"/>
        <end position="80"/>
    </location>
</feature>
<keyword evidence="2" id="KW-1133">Transmembrane helix</keyword>
<proteinExistence type="predicted"/>
<reference evidence="4 5" key="1">
    <citation type="submission" date="2014-10" db="EMBL/GenBank/DDBJ databases">
        <title>Draft genome of the hookworm Ancylostoma caninum.</title>
        <authorList>
            <person name="Mitreva M."/>
        </authorList>
    </citation>
    <scope>NUCLEOTIDE SEQUENCE [LARGE SCALE GENOMIC DNA]</scope>
    <source>
        <strain evidence="4 5">Baltimore</strain>
    </source>
</reference>
<evidence type="ECO:0000256" key="2">
    <source>
        <dbReference type="SAM" id="Phobius"/>
    </source>
</evidence>
<protein>
    <recommendedName>
        <fullName evidence="6">Secreted protein</fullName>
    </recommendedName>
</protein>
<evidence type="ECO:0008006" key="6">
    <source>
        <dbReference type="Google" id="ProtNLM"/>
    </source>
</evidence>
<evidence type="ECO:0000313" key="5">
    <source>
        <dbReference type="Proteomes" id="UP000252519"/>
    </source>
</evidence>
<keyword evidence="2" id="KW-0472">Membrane</keyword>
<feature type="chain" id="PRO_5016638504" description="Secreted protein" evidence="3">
    <location>
        <begin position="25"/>
        <end position="120"/>
    </location>
</feature>
<keyword evidence="2" id="KW-0812">Transmembrane</keyword>
<feature type="compositionally biased region" description="Basic and acidic residues" evidence="1">
    <location>
        <begin position="30"/>
        <end position="43"/>
    </location>
</feature>
<name>A0A368GEE2_ANCCA</name>
<keyword evidence="3" id="KW-0732">Signal</keyword>
<comment type="caution">
    <text evidence="4">The sequence shown here is derived from an EMBL/GenBank/DDBJ whole genome shotgun (WGS) entry which is preliminary data.</text>
</comment>
<dbReference type="AlphaFoldDB" id="A0A368GEE2"/>
<gene>
    <name evidence="4" type="ORF">ANCCAN_12004</name>
</gene>
<evidence type="ECO:0000313" key="4">
    <source>
        <dbReference type="EMBL" id="RCN42018.1"/>
    </source>
</evidence>
<sequence length="120" mass="13881">MHRSGCSAFMVLLICLRAVSYCSSNAHVKQKDENGNVGSREDNSCSTGGTQRRKTESRFNDDLLMALVFTFPPWCPYIFFMRSCAFFHHRWCEFTSCNCFHFTEEFTHLKSITTPNNKDT</sequence>
<evidence type="ECO:0000256" key="3">
    <source>
        <dbReference type="SAM" id="SignalP"/>
    </source>
</evidence>
<evidence type="ECO:0000256" key="1">
    <source>
        <dbReference type="SAM" id="MobiDB-lite"/>
    </source>
</evidence>